<dbReference type="Pfam" id="PF01370">
    <property type="entry name" value="Epimerase"/>
    <property type="match status" value="1"/>
</dbReference>
<protein>
    <submittedName>
        <fullName evidence="5">Aldehyde reductase 2</fullName>
    </submittedName>
</protein>
<feature type="compositionally biased region" description="Basic and acidic residues" evidence="3">
    <location>
        <begin position="295"/>
        <end position="309"/>
    </location>
</feature>
<dbReference type="SUPFAM" id="SSF51735">
    <property type="entry name" value="NAD(P)-binding Rossmann-fold domains"/>
    <property type="match status" value="1"/>
</dbReference>
<dbReference type="PANTHER" id="PTHR10366">
    <property type="entry name" value="NAD DEPENDENT EPIMERASE/DEHYDRATASE"/>
    <property type="match status" value="1"/>
</dbReference>
<dbReference type="InterPro" id="IPR050425">
    <property type="entry name" value="NAD(P)_dehydrat-like"/>
</dbReference>
<dbReference type="GO" id="GO:0016616">
    <property type="term" value="F:oxidoreductase activity, acting on the CH-OH group of donors, NAD or NADP as acceptor"/>
    <property type="evidence" value="ECO:0007669"/>
    <property type="project" value="TreeGrafter"/>
</dbReference>
<evidence type="ECO:0000256" key="1">
    <source>
        <dbReference type="ARBA" id="ARBA00023002"/>
    </source>
</evidence>
<keyword evidence="1" id="KW-0560">Oxidoreductase</keyword>
<reference evidence="5" key="1">
    <citation type="journal article" date="2021" name="Nat. Commun.">
        <title>Genetic determinants of endophytism in the Arabidopsis root mycobiome.</title>
        <authorList>
            <person name="Mesny F."/>
            <person name="Miyauchi S."/>
            <person name="Thiergart T."/>
            <person name="Pickel B."/>
            <person name="Atanasova L."/>
            <person name="Karlsson M."/>
            <person name="Huettel B."/>
            <person name="Barry K.W."/>
            <person name="Haridas S."/>
            <person name="Chen C."/>
            <person name="Bauer D."/>
            <person name="Andreopoulos W."/>
            <person name="Pangilinan J."/>
            <person name="LaButti K."/>
            <person name="Riley R."/>
            <person name="Lipzen A."/>
            <person name="Clum A."/>
            <person name="Drula E."/>
            <person name="Henrissat B."/>
            <person name="Kohler A."/>
            <person name="Grigoriev I.V."/>
            <person name="Martin F.M."/>
            <person name="Hacquard S."/>
        </authorList>
    </citation>
    <scope>NUCLEOTIDE SEQUENCE</scope>
    <source>
        <strain evidence="5">MPI-CAGE-CH-0235</strain>
    </source>
</reference>
<dbReference type="PANTHER" id="PTHR10366:SF562">
    <property type="entry name" value="ALDEHYDE REDUCTASE II (AFU_ORTHOLOGUE AFUA_1G11360)"/>
    <property type="match status" value="1"/>
</dbReference>
<dbReference type="InterPro" id="IPR001509">
    <property type="entry name" value="Epimerase_deHydtase"/>
</dbReference>
<feature type="domain" description="NAD-dependent epimerase/dehydratase" evidence="4">
    <location>
        <begin position="14"/>
        <end position="136"/>
    </location>
</feature>
<dbReference type="InterPro" id="IPR036291">
    <property type="entry name" value="NAD(P)-bd_dom_sf"/>
</dbReference>
<proteinExistence type="inferred from homology"/>
<gene>
    <name evidence="5" type="ORF">B0I35DRAFT_360755</name>
</gene>
<evidence type="ECO:0000256" key="2">
    <source>
        <dbReference type="ARBA" id="ARBA00023445"/>
    </source>
</evidence>
<dbReference type="OrthoDB" id="2735536at2759"/>
<dbReference type="AlphaFoldDB" id="A0A8K0WL48"/>
<evidence type="ECO:0000256" key="3">
    <source>
        <dbReference type="SAM" id="MobiDB-lite"/>
    </source>
</evidence>
<dbReference type="Gene3D" id="3.40.50.720">
    <property type="entry name" value="NAD(P)-binding Rossmann-like Domain"/>
    <property type="match status" value="1"/>
</dbReference>
<accession>A0A8K0WL48</accession>
<organism evidence="5 6">
    <name type="scientific">Stachybotrys elegans</name>
    <dbReference type="NCBI Taxonomy" id="80388"/>
    <lineage>
        <taxon>Eukaryota</taxon>
        <taxon>Fungi</taxon>
        <taxon>Dikarya</taxon>
        <taxon>Ascomycota</taxon>
        <taxon>Pezizomycotina</taxon>
        <taxon>Sordariomycetes</taxon>
        <taxon>Hypocreomycetidae</taxon>
        <taxon>Hypocreales</taxon>
        <taxon>Stachybotryaceae</taxon>
        <taxon>Stachybotrys</taxon>
    </lineage>
</organism>
<evidence type="ECO:0000259" key="4">
    <source>
        <dbReference type="Pfam" id="PF01370"/>
    </source>
</evidence>
<evidence type="ECO:0000313" key="5">
    <source>
        <dbReference type="EMBL" id="KAH7308568.1"/>
    </source>
</evidence>
<comment type="similarity">
    <text evidence="2">Belongs to the NAD(P)-dependent epimerase/dehydratase family. Dihydroflavonol-4-reductase subfamily.</text>
</comment>
<feature type="region of interest" description="Disordered" evidence="3">
    <location>
        <begin position="295"/>
        <end position="317"/>
    </location>
</feature>
<comment type="caution">
    <text evidence="5">The sequence shown here is derived from an EMBL/GenBank/DDBJ whole genome shotgun (WGS) entry which is preliminary data.</text>
</comment>
<dbReference type="EMBL" id="JAGPNK010000015">
    <property type="protein sequence ID" value="KAH7308568.1"/>
    <property type="molecule type" value="Genomic_DNA"/>
</dbReference>
<sequence>MQLIDRAIPANSVVVVIGANGFMAVETCEKLLQAGYRVRGTVRDVERHSAWMHALFDEKWPGMFDLVQVTDFEADQAFDEAFKGASGVIYPSTPILFDADPAKVHRPMIKGVINTLEAASRAGVKRYVLSSSSKAVHPGVFGGHYELTTDSYNYEAIEKVKAGPVENSLERIVAVFSAGRALQELAFWEWVATNKPSFVANCVVPDGQFGRILDVENMNVGPSSSTGQLVSALRGDWDKCGFDLAYFTDVQDSARLLVAALALESIKNERIFAYYVNRSWNDMRHKVKELFPDRPELVAGHDDPTKRNETSSAPGPIARAEEILRQLGRQGFTSEDDIIRDFVASMFPKQE</sequence>
<name>A0A8K0WL48_9HYPO</name>
<keyword evidence="6" id="KW-1185">Reference proteome</keyword>
<evidence type="ECO:0000313" key="6">
    <source>
        <dbReference type="Proteomes" id="UP000813444"/>
    </source>
</evidence>
<dbReference type="Proteomes" id="UP000813444">
    <property type="component" value="Unassembled WGS sequence"/>
</dbReference>